<dbReference type="InterPro" id="IPR051716">
    <property type="entry name" value="Plant_RL_S/T_kinase"/>
</dbReference>
<dbReference type="Pfam" id="PF13855">
    <property type="entry name" value="LRR_8"/>
    <property type="match status" value="1"/>
</dbReference>
<organism evidence="9 10">
    <name type="scientific">Stylophora pistillata</name>
    <name type="common">Smooth cauliflower coral</name>
    <dbReference type="NCBI Taxonomy" id="50429"/>
    <lineage>
        <taxon>Eukaryota</taxon>
        <taxon>Metazoa</taxon>
        <taxon>Cnidaria</taxon>
        <taxon>Anthozoa</taxon>
        <taxon>Hexacorallia</taxon>
        <taxon>Scleractinia</taxon>
        <taxon>Astrocoeniina</taxon>
        <taxon>Pocilloporidae</taxon>
        <taxon>Stylophora</taxon>
    </lineage>
</organism>
<dbReference type="EMBL" id="LSMT01000392">
    <property type="protein sequence ID" value="PFX18792.1"/>
    <property type="molecule type" value="Genomic_DNA"/>
</dbReference>
<dbReference type="SUPFAM" id="SSF56112">
    <property type="entry name" value="Protein kinase-like (PK-like)"/>
    <property type="match status" value="1"/>
</dbReference>
<dbReference type="AlphaFoldDB" id="A0A2B4RRC6"/>
<keyword evidence="10" id="KW-1185">Reference proteome</keyword>
<gene>
    <name evidence="9" type="primary">LRR1</name>
    <name evidence="9" type="ORF">AWC38_SpisGene16826</name>
</gene>
<dbReference type="InterPro" id="IPR032675">
    <property type="entry name" value="LRR_dom_sf"/>
</dbReference>
<dbReference type="PANTHER" id="PTHR48053">
    <property type="entry name" value="LEUCINE RICH REPEAT FAMILY PROTEIN, EXPRESSED"/>
    <property type="match status" value="1"/>
</dbReference>
<evidence type="ECO:0000256" key="4">
    <source>
        <dbReference type="ARBA" id="ARBA00022737"/>
    </source>
</evidence>
<dbReference type="GO" id="GO:0004672">
    <property type="term" value="F:protein kinase activity"/>
    <property type="evidence" value="ECO:0007669"/>
    <property type="project" value="InterPro"/>
</dbReference>
<comment type="subcellular location">
    <subcellularLocation>
        <location evidence="1">Membrane</location>
        <topology evidence="1">Single-pass membrane protein</topology>
    </subcellularLocation>
</comment>
<dbReference type="Gene3D" id="1.10.510.10">
    <property type="entry name" value="Transferase(Phosphotransferase) domain 1"/>
    <property type="match status" value="1"/>
</dbReference>
<dbReference type="OrthoDB" id="17912at2759"/>
<dbReference type="Pfam" id="PF25344">
    <property type="entry name" value="PH_LRR1"/>
    <property type="match status" value="1"/>
</dbReference>
<evidence type="ECO:0000256" key="2">
    <source>
        <dbReference type="ARBA" id="ARBA00022614"/>
    </source>
</evidence>
<dbReference type="InterPro" id="IPR011009">
    <property type="entry name" value="Kinase-like_dom_sf"/>
</dbReference>
<evidence type="ECO:0000256" key="1">
    <source>
        <dbReference type="ARBA" id="ARBA00004167"/>
    </source>
</evidence>
<evidence type="ECO:0000313" key="10">
    <source>
        <dbReference type="Proteomes" id="UP000225706"/>
    </source>
</evidence>
<dbReference type="InterPro" id="IPR000719">
    <property type="entry name" value="Prot_kinase_dom"/>
</dbReference>
<comment type="caution">
    <text evidence="9">The sequence shown here is derived from an EMBL/GenBank/DDBJ whole genome shotgun (WGS) entry which is preliminary data.</text>
</comment>
<accession>A0A2B4RRC6</accession>
<dbReference type="Gene3D" id="3.80.10.10">
    <property type="entry name" value="Ribonuclease Inhibitor"/>
    <property type="match status" value="1"/>
</dbReference>
<dbReference type="InterPro" id="IPR001611">
    <property type="entry name" value="Leu-rich_rpt"/>
</dbReference>
<evidence type="ECO:0000256" key="6">
    <source>
        <dbReference type="ARBA" id="ARBA00022840"/>
    </source>
</evidence>
<keyword evidence="6" id="KW-0067">ATP-binding</keyword>
<protein>
    <submittedName>
        <fullName evidence="9">Leucine-rich repeat protein 1</fullName>
    </submittedName>
</protein>
<proteinExistence type="predicted"/>
<keyword evidence="3" id="KW-0732">Signal</keyword>
<dbReference type="PROSITE" id="PS50011">
    <property type="entry name" value="PROTEIN_KINASE_DOM"/>
    <property type="match status" value="1"/>
</dbReference>
<feature type="domain" description="Protein kinase" evidence="8">
    <location>
        <begin position="448"/>
        <end position="704"/>
    </location>
</feature>
<dbReference type="SMART" id="SM00369">
    <property type="entry name" value="LRR_TYP"/>
    <property type="match status" value="5"/>
</dbReference>
<dbReference type="PANTHER" id="PTHR48053:SF71">
    <property type="entry name" value="LEUCINE RICH REPEAT FAMILY PROTEIN, EXPRESSED"/>
    <property type="match status" value="1"/>
</dbReference>
<dbReference type="InterPro" id="IPR003591">
    <property type="entry name" value="Leu-rich_rpt_typical-subtyp"/>
</dbReference>
<dbReference type="Pfam" id="PF00069">
    <property type="entry name" value="Pkinase"/>
    <property type="match status" value="1"/>
</dbReference>
<keyword evidence="4" id="KW-0677">Repeat</keyword>
<keyword evidence="2" id="KW-0433">Leucine-rich repeat</keyword>
<evidence type="ECO:0000256" key="5">
    <source>
        <dbReference type="ARBA" id="ARBA00022741"/>
    </source>
</evidence>
<dbReference type="InterPro" id="IPR057437">
    <property type="entry name" value="PIF1/LRR1_PH"/>
</dbReference>
<evidence type="ECO:0000313" key="9">
    <source>
        <dbReference type="EMBL" id="PFX18792.1"/>
    </source>
</evidence>
<keyword evidence="5" id="KW-0547">Nucleotide-binding</keyword>
<dbReference type="STRING" id="50429.A0A2B4RRC6"/>
<keyword evidence="7" id="KW-0539">Nucleus</keyword>
<dbReference type="SUPFAM" id="SSF52058">
    <property type="entry name" value="L domain-like"/>
    <property type="match status" value="1"/>
</dbReference>
<evidence type="ECO:0000259" key="8">
    <source>
        <dbReference type="PROSITE" id="PS50011"/>
    </source>
</evidence>
<dbReference type="GO" id="GO:0016020">
    <property type="term" value="C:membrane"/>
    <property type="evidence" value="ECO:0007669"/>
    <property type="project" value="UniProtKB-SubCell"/>
</dbReference>
<evidence type="ECO:0000256" key="3">
    <source>
        <dbReference type="ARBA" id="ARBA00022729"/>
    </source>
</evidence>
<reference evidence="10" key="1">
    <citation type="journal article" date="2017" name="bioRxiv">
        <title>Comparative analysis of the genomes of Stylophora pistillata and Acropora digitifera provides evidence for extensive differences between species of corals.</title>
        <authorList>
            <person name="Voolstra C.R."/>
            <person name="Li Y."/>
            <person name="Liew Y.J."/>
            <person name="Baumgarten S."/>
            <person name="Zoccola D."/>
            <person name="Flot J.-F."/>
            <person name="Tambutte S."/>
            <person name="Allemand D."/>
            <person name="Aranda M."/>
        </authorList>
    </citation>
    <scope>NUCLEOTIDE SEQUENCE [LARGE SCALE GENOMIC DNA]</scope>
</reference>
<evidence type="ECO:0000256" key="7">
    <source>
        <dbReference type="ARBA" id="ARBA00023242"/>
    </source>
</evidence>
<dbReference type="GO" id="GO:0005524">
    <property type="term" value="F:ATP binding"/>
    <property type="evidence" value="ECO:0007669"/>
    <property type="project" value="UniProtKB-KW"/>
</dbReference>
<dbReference type="Proteomes" id="UP000225706">
    <property type="component" value="Unassembled WGS sequence"/>
</dbReference>
<sequence>MRLNCEISIVNRIATSHNVRNTSKPARASLAIGRKDSSKLVDEKGKNVFLLVCTAKERNGTKYKIKENLQQVFTKFLEKGKATIRFKEPPHDLFINKADPSSLKTFLSILKLGDKALENVNLSCLVPAKVSEIEKPKTEMVIKHRADYPLGKPFPSKLKKLTVNNCGLVRIEARILQMKSLSCLNVADNQVRAIPCRLVSFSALSELILGGNRIREFPPLLCSGSLASSLKLLDLSQNEIKLLPVTFCNLKNLVHLKIDQNKLLMLPINTGNLSNLRFLSTSHNQLRVLPYSLSKLNLDSIDVSENPFLAQDKWHNISKLTVPSVKECAGIAVKKHKCVYYKDLIPSSLCVFLDTAKQCFCGNYCFTSCVHHITTINIHQLAHTVVSACPTQSHIPAESFICSQRCLQRMQSSKRPSWRRNKVLCARPVKSSSMRLGIIQLSVDDFYVNRNNLSSENILNCVYPAKCLLDMSEVLLKCVMPCLADEFKAAMEAWKDINHPNIMRSFLQFHQGSTEIIVFEYPPVALEDVIRERRELRRHLPEYLIWKAFCELCSAMKYLNEKGIFYQTSKGTKRISFDEHGNLKLDSGLLYQSSQQDTMNDPDIRVDGAGFYSPPEVMKGQAFGPEGQVWLLGCLLYELTALEPAYQVEGTDMFTPLANMMEGRPPPDINENFSDELKATIRDCVKGDPDQRPSMEELLNRVTLTKERMREGYQGPEIVDL</sequence>
<name>A0A2B4RRC6_STYPI</name>